<keyword evidence="8 12" id="KW-0342">GTP-binding</keyword>
<dbReference type="GO" id="GO:0046872">
    <property type="term" value="F:metal ion binding"/>
    <property type="evidence" value="ECO:0007669"/>
    <property type="project" value="UniProtKB-KW"/>
</dbReference>
<organism evidence="14 15">
    <name type="scientific">Entomobacter blattae</name>
    <dbReference type="NCBI Taxonomy" id="2762277"/>
    <lineage>
        <taxon>Bacteria</taxon>
        <taxon>Pseudomonadati</taxon>
        <taxon>Pseudomonadota</taxon>
        <taxon>Alphaproteobacteria</taxon>
        <taxon>Acetobacterales</taxon>
        <taxon>Acetobacteraceae</taxon>
        <taxon>Entomobacter</taxon>
    </lineage>
</organism>
<dbReference type="AlphaFoldDB" id="A0A7H1NTM8"/>
<evidence type="ECO:0000256" key="12">
    <source>
        <dbReference type="HAMAP-Rule" id="MF_01225"/>
    </source>
</evidence>
<dbReference type="Proteomes" id="UP000516349">
    <property type="component" value="Chromosome"/>
</dbReference>
<dbReference type="SFLD" id="SFLDG01383">
    <property type="entry name" value="cyclic_pyranopterin_phosphate"/>
    <property type="match status" value="1"/>
</dbReference>
<keyword evidence="15" id="KW-1185">Reference proteome</keyword>
<feature type="binding site" evidence="12">
    <location>
        <position position="198"/>
    </location>
    <ligand>
        <name>S-adenosyl-L-methionine</name>
        <dbReference type="ChEBI" id="CHEBI:59789"/>
    </ligand>
</feature>
<evidence type="ECO:0000313" key="14">
    <source>
        <dbReference type="EMBL" id="QNT79138.1"/>
    </source>
</evidence>
<feature type="binding site" evidence="12">
    <location>
        <begin position="266"/>
        <end position="268"/>
    </location>
    <ligand>
        <name>GTP</name>
        <dbReference type="ChEBI" id="CHEBI:37565"/>
    </ligand>
</feature>
<feature type="binding site" evidence="12">
    <location>
        <position position="66"/>
    </location>
    <ligand>
        <name>GTP</name>
        <dbReference type="ChEBI" id="CHEBI:37565"/>
    </ligand>
</feature>
<evidence type="ECO:0000313" key="15">
    <source>
        <dbReference type="Proteomes" id="UP000516349"/>
    </source>
</evidence>
<feature type="binding site" evidence="12">
    <location>
        <position position="261"/>
    </location>
    <ligand>
        <name>[4Fe-4S] cluster</name>
        <dbReference type="ChEBI" id="CHEBI:49883"/>
        <label>2</label>
        <note>4Fe-4S-substrate</note>
    </ligand>
</feature>
<dbReference type="InterPro" id="IPR000385">
    <property type="entry name" value="MoaA_NifB_PqqE_Fe-S-bd_CS"/>
</dbReference>
<feature type="binding site" evidence="12">
    <location>
        <position position="31"/>
    </location>
    <ligand>
        <name>[4Fe-4S] cluster</name>
        <dbReference type="ChEBI" id="CHEBI:49883"/>
        <label>1</label>
        <note>4Fe-4S-S-AdoMet</note>
    </ligand>
</feature>
<dbReference type="SMART" id="SM00729">
    <property type="entry name" value="Elp3"/>
    <property type="match status" value="1"/>
</dbReference>
<dbReference type="CDD" id="cd21117">
    <property type="entry name" value="Twitch_MoaA"/>
    <property type="match status" value="1"/>
</dbReference>
<accession>A0A7H1NTM8</accession>
<dbReference type="InterPro" id="IPR058240">
    <property type="entry name" value="rSAM_sf"/>
</dbReference>
<keyword evidence="3 12" id="KW-0949">S-adenosyl-L-methionine</keyword>
<keyword evidence="10 12" id="KW-0456">Lyase</keyword>
<evidence type="ECO:0000256" key="2">
    <source>
        <dbReference type="ARBA" id="ARBA00022485"/>
    </source>
</evidence>
<reference evidence="14 15" key="1">
    <citation type="submission" date="2020-08" db="EMBL/GenBank/DDBJ databases">
        <title>Complete genome sequence of Entomobacter blattae G55GP.</title>
        <authorList>
            <person name="Poehlein A."/>
            <person name="Guzman J."/>
            <person name="Daniel R."/>
            <person name="Vilcinskas A."/>
        </authorList>
    </citation>
    <scope>NUCLEOTIDE SEQUENCE [LARGE SCALE GENOMIC DNA]</scope>
    <source>
        <strain evidence="14 15">G55GP</strain>
    </source>
</reference>
<dbReference type="KEGG" id="ebla:JGUZn3_19250"/>
<feature type="binding site" evidence="12">
    <location>
        <position position="264"/>
    </location>
    <ligand>
        <name>[4Fe-4S] cluster</name>
        <dbReference type="ChEBI" id="CHEBI:49883"/>
        <label>2</label>
        <note>4Fe-4S-substrate</note>
    </ligand>
</feature>
<dbReference type="GO" id="GO:0061798">
    <property type="term" value="F:GTP 3',8'-cyclase activity"/>
    <property type="evidence" value="ECO:0007669"/>
    <property type="project" value="UniProtKB-UniRule"/>
</dbReference>
<dbReference type="CDD" id="cd01335">
    <property type="entry name" value="Radical_SAM"/>
    <property type="match status" value="1"/>
</dbReference>
<dbReference type="SFLD" id="SFLDG01067">
    <property type="entry name" value="SPASM/twitch_domain_containing"/>
    <property type="match status" value="1"/>
</dbReference>
<feature type="binding site" evidence="12">
    <location>
        <position position="30"/>
    </location>
    <ligand>
        <name>S-adenosyl-L-methionine</name>
        <dbReference type="ChEBI" id="CHEBI:59789"/>
    </ligand>
</feature>
<proteinExistence type="inferred from homology"/>
<evidence type="ECO:0000256" key="1">
    <source>
        <dbReference type="ARBA" id="ARBA00012167"/>
    </source>
</evidence>
<feature type="binding site" evidence="12">
    <location>
        <position position="278"/>
    </location>
    <ligand>
        <name>[4Fe-4S] cluster</name>
        <dbReference type="ChEBI" id="CHEBI:49883"/>
        <label>2</label>
        <note>4Fe-4S-substrate</note>
    </ligand>
</feature>
<dbReference type="PROSITE" id="PS51918">
    <property type="entry name" value="RADICAL_SAM"/>
    <property type="match status" value="1"/>
</dbReference>
<dbReference type="GO" id="GO:0006777">
    <property type="term" value="P:Mo-molybdopterin cofactor biosynthetic process"/>
    <property type="evidence" value="ECO:0007669"/>
    <property type="project" value="UniProtKB-UniRule"/>
</dbReference>
<dbReference type="PANTHER" id="PTHR22960">
    <property type="entry name" value="MOLYBDOPTERIN COFACTOR SYNTHESIS PROTEIN A"/>
    <property type="match status" value="1"/>
</dbReference>
<evidence type="ECO:0000256" key="4">
    <source>
        <dbReference type="ARBA" id="ARBA00022723"/>
    </source>
</evidence>
<keyword evidence="9 12" id="KW-0501">Molybdenum cofactor biosynthesis</keyword>
<comment type="function">
    <text evidence="12">Catalyzes the cyclization of GTP to (8S)-3',8-cyclo-7,8-dihydroguanosine 5'-triphosphate.</text>
</comment>
<dbReference type="InterPro" id="IPR013483">
    <property type="entry name" value="MoaA"/>
</dbReference>
<dbReference type="InterPro" id="IPR050105">
    <property type="entry name" value="MoCo_biosynth_MoaA/MoaC"/>
</dbReference>
<feature type="binding site" evidence="12">
    <location>
        <position position="104"/>
    </location>
    <ligand>
        <name>GTP</name>
        <dbReference type="ChEBI" id="CHEBI:37565"/>
    </ligand>
</feature>
<comment type="similarity">
    <text evidence="12">Belongs to the radical SAM superfamily. MoaA family.</text>
</comment>
<feature type="binding site" evidence="12">
    <location>
        <position position="128"/>
    </location>
    <ligand>
        <name>S-adenosyl-L-methionine</name>
        <dbReference type="ChEBI" id="CHEBI:59789"/>
    </ligand>
</feature>
<feature type="binding site" evidence="12">
    <location>
        <position position="24"/>
    </location>
    <ligand>
        <name>[4Fe-4S] cluster</name>
        <dbReference type="ChEBI" id="CHEBI:49883"/>
        <label>1</label>
        <note>4Fe-4S-S-AdoMet</note>
    </ligand>
</feature>
<feature type="binding site" evidence="12">
    <location>
        <position position="70"/>
    </location>
    <ligand>
        <name>S-adenosyl-L-methionine</name>
        <dbReference type="ChEBI" id="CHEBI:59789"/>
    </ligand>
</feature>
<feature type="domain" description="Radical SAM core" evidence="13">
    <location>
        <begin position="8"/>
        <end position="238"/>
    </location>
</feature>
<gene>
    <name evidence="12 14" type="primary">moaA</name>
    <name evidence="14" type="ORF">JGUZn3_19250</name>
</gene>
<name>A0A7H1NTM8_9PROT</name>
<dbReference type="PROSITE" id="PS01305">
    <property type="entry name" value="MOAA_NIFB_PQQE"/>
    <property type="match status" value="1"/>
</dbReference>
<keyword evidence="6 12" id="KW-0408">Iron</keyword>
<keyword evidence="5 12" id="KW-0547">Nucleotide-binding</keyword>
<evidence type="ECO:0000256" key="6">
    <source>
        <dbReference type="ARBA" id="ARBA00023004"/>
    </source>
</evidence>
<dbReference type="UniPathway" id="UPA00344"/>
<dbReference type="EC" id="4.1.99.22" evidence="1 12"/>
<dbReference type="GO" id="GO:0061799">
    <property type="term" value="F:cyclic pyranopterin monophosphate synthase activity"/>
    <property type="evidence" value="ECO:0007669"/>
    <property type="project" value="TreeGrafter"/>
</dbReference>
<evidence type="ECO:0000256" key="7">
    <source>
        <dbReference type="ARBA" id="ARBA00023014"/>
    </source>
</evidence>
<dbReference type="GO" id="GO:0005525">
    <property type="term" value="F:GTP binding"/>
    <property type="evidence" value="ECO:0007669"/>
    <property type="project" value="UniProtKB-UniRule"/>
</dbReference>
<dbReference type="Pfam" id="PF06463">
    <property type="entry name" value="Mob_synth_C"/>
    <property type="match status" value="1"/>
</dbReference>
<dbReference type="InterPro" id="IPR040064">
    <property type="entry name" value="MoaA-like"/>
</dbReference>
<dbReference type="InterPro" id="IPR007197">
    <property type="entry name" value="rSAM"/>
</dbReference>
<keyword evidence="2 12" id="KW-0004">4Fe-4S</keyword>
<evidence type="ECO:0000256" key="11">
    <source>
        <dbReference type="ARBA" id="ARBA00048697"/>
    </source>
</evidence>
<comment type="subunit">
    <text evidence="12">Monomer and homodimer.</text>
</comment>
<dbReference type="EMBL" id="CP060244">
    <property type="protein sequence ID" value="QNT79138.1"/>
    <property type="molecule type" value="Genomic_DNA"/>
</dbReference>
<comment type="catalytic activity">
    <reaction evidence="11 12">
        <text>GTP + AH2 + S-adenosyl-L-methionine = (8S)-3',8-cyclo-7,8-dihydroguanosine 5'-triphosphate + 5'-deoxyadenosine + L-methionine + A + H(+)</text>
        <dbReference type="Rhea" id="RHEA:49576"/>
        <dbReference type="ChEBI" id="CHEBI:13193"/>
        <dbReference type="ChEBI" id="CHEBI:15378"/>
        <dbReference type="ChEBI" id="CHEBI:17319"/>
        <dbReference type="ChEBI" id="CHEBI:17499"/>
        <dbReference type="ChEBI" id="CHEBI:37565"/>
        <dbReference type="ChEBI" id="CHEBI:57844"/>
        <dbReference type="ChEBI" id="CHEBI:59789"/>
        <dbReference type="ChEBI" id="CHEBI:131766"/>
        <dbReference type="EC" id="4.1.99.22"/>
    </reaction>
</comment>
<dbReference type="HAMAP" id="MF_01225_B">
    <property type="entry name" value="MoaA_B"/>
    <property type="match status" value="1"/>
</dbReference>
<comment type="pathway">
    <text evidence="12">Cofactor biosynthesis; molybdopterin biosynthesis.</text>
</comment>
<dbReference type="Gene3D" id="3.20.20.70">
    <property type="entry name" value="Aldolase class I"/>
    <property type="match status" value="1"/>
</dbReference>
<feature type="binding site" evidence="12">
    <location>
        <position position="28"/>
    </location>
    <ligand>
        <name>[4Fe-4S] cluster</name>
        <dbReference type="ChEBI" id="CHEBI:49883"/>
        <label>1</label>
        <note>4Fe-4S-S-AdoMet</note>
    </ligand>
</feature>
<keyword evidence="7 12" id="KW-0411">Iron-sulfur</keyword>
<dbReference type="PANTHER" id="PTHR22960:SF0">
    <property type="entry name" value="MOLYBDENUM COFACTOR BIOSYNTHESIS PROTEIN 1"/>
    <property type="match status" value="1"/>
</dbReference>
<dbReference type="SFLD" id="SFLDG01386">
    <property type="entry name" value="main_SPASM_domain-containing"/>
    <property type="match status" value="1"/>
</dbReference>
<evidence type="ECO:0000256" key="10">
    <source>
        <dbReference type="ARBA" id="ARBA00023239"/>
    </source>
</evidence>
<dbReference type="InterPro" id="IPR010505">
    <property type="entry name" value="MoaA_twitch"/>
</dbReference>
<evidence type="ECO:0000256" key="5">
    <source>
        <dbReference type="ARBA" id="ARBA00022741"/>
    </source>
</evidence>
<protein>
    <recommendedName>
        <fullName evidence="1 12">GTP 3',8-cyclase</fullName>
        <ecNumber evidence="1 12">4.1.99.22</ecNumber>
    </recommendedName>
    <alternativeName>
        <fullName evidence="12">Molybdenum cofactor biosynthesis protein A</fullName>
    </alternativeName>
</protein>
<dbReference type="InterPro" id="IPR006638">
    <property type="entry name" value="Elp3/MiaA/NifB-like_rSAM"/>
</dbReference>
<dbReference type="GO" id="GO:0051539">
    <property type="term" value="F:4 iron, 4 sulfur cluster binding"/>
    <property type="evidence" value="ECO:0007669"/>
    <property type="project" value="UniProtKB-UniRule"/>
</dbReference>
<dbReference type="GO" id="GO:1904047">
    <property type="term" value="F:S-adenosyl-L-methionine binding"/>
    <property type="evidence" value="ECO:0007669"/>
    <property type="project" value="UniProtKB-UniRule"/>
</dbReference>
<evidence type="ECO:0000256" key="8">
    <source>
        <dbReference type="ARBA" id="ARBA00023134"/>
    </source>
</evidence>
<comment type="cofactor">
    <cofactor evidence="12">
        <name>[4Fe-4S] cluster</name>
        <dbReference type="ChEBI" id="CHEBI:49883"/>
    </cofactor>
    <text evidence="12">Binds 2 [4Fe-4S] clusters. Binds 1 [4Fe-4S] cluster coordinated with 3 cysteines and an exchangeable S-adenosyl-L-methionine and 1 [4Fe-4S] cluster coordinated with 3 cysteines and the GTP-derived substrate.</text>
</comment>
<evidence type="ECO:0000256" key="3">
    <source>
        <dbReference type="ARBA" id="ARBA00022691"/>
    </source>
</evidence>
<feature type="binding site" evidence="12">
    <location>
        <position position="17"/>
    </location>
    <ligand>
        <name>GTP</name>
        <dbReference type="ChEBI" id="CHEBI:37565"/>
    </ligand>
</feature>
<dbReference type="InterPro" id="IPR013785">
    <property type="entry name" value="Aldolase_TIM"/>
</dbReference>
<dbReference type="NCBIfam" id="TIGR02666">
    <property type="entry name" value="moaA"/>
    <property type="match status" value="1"/>
</dbReference>
<dbReference type="Pfam" id="PF04055">
    <property type="entry name" value="Radical_SAM"/>
    <property type="match status" value="1"/>
</dbReference>
<sequence>MNYPFTDPFGRHITYLRISVTDRCDLRCTYCMGKKMSFLPRDELLNFEELSTLSKVFIECGVRKIRLTGGEPLVRADLCAFVQSLTPWLNTDKSKPGLDEITLTTNATLLERYAKPLYQAGIRRINISLDTLRPDRFTAITRVGKLDNTLKGIEAALEAGLKIRINTVVLKGLNDDEFDHLIEWCGQNQMDLCLIETMPMGQVEGNRMDHYLPLAEVKNTLQKSWTLLPTTHSTSGPARYMTLLETGQKIGFITPLSHGFCEACNRVRLSCTGVLYTCLGQENNYDFRTLLRSHASSDELKQALFTAIQHKPRGHDFAFDRLNKTTQGQIKRHMNVTGG</sequence>
<evidence type="ECO:0000256" key="9">
    <source>
        <dbReference type="ARBA" id="ARBA00023150"/>
    </source>
</evidence>
<keyword evidence="4 12" id="KW-0479">Metal-binding</keyword>
<dbReference type="SFLD" id="SFLDS00029">
    <property type="entry name" value="Radical_SAM"/>
    <property type="match status" value="1"/>
</dbReference>
<dbReference type="RefSeq" id="WP_203413326.1">
    <property type="nucleotide sequence ID" value="NZ_CP060244.1"/>
</dbReference>
<comment type="caution">
    <text evidence="12">Lacks conserved residue(s) required for the propagation of feature annotation.</text>
</comment>
<evidence type="ECO:0000259" key="13">
    <source>
        <dbReference type="PROSITE" id="PS51918"/>
    </source>
</evidence>
<dbReference type="SUPFAM" id="SSF102114">
    <property type="entry name" value="Radical SAM enzymes"/>
    <property type="match status" value="1"/>
</dbReference>